<feature type="compositionally biased region" description="Low complexity" evidence="2">
    <location>
        <begin position="156"/>
        <end position="174"/>
    </location>
</feature>
<dbReference type="PROSITE" id="PS50144">
    <property type="entry name" value="MATH"/>
    <property type="match status" value="2"/>
</dbReference>
<evidence type="ECO:0000256" key="1">
    <source>
        <dbReference type="SAM" id="Coils"/>
    </source>
</evidence>
<name>A0ABQ8DK22_BRANA</name>
<feature type="region of interest" description="Disordered" evidence="2">
    <location>
        <begin position="19"/>
        <end position="46"/>
    </location>
</feature>
<dbReference type="Pfam" id="PF04784">
    <property type="entry name" value="DUF547"/>
    <property type="match status" value="1"/>
</dbReference>
<reference evidence="4 5" key="1">
    <citation type="submission" date="2021-05" db="EMBL/GenBank/DDBJ databases">
        <title>Genome Assembly of Synthetic Allotetraploid Brassica napus Reveals Homoeologous Exchanges between Subgenomes.</title>
        <authorList>
            <person name="Davis J.T."/>
        </authorList>
    </citation>
    <scope>NUCLEOTIDE SEQUENCE [LARGE SCALE GENOMIC DNA]</scope>
    <source>
        <strain evidence="5">cv. Da-Ae</strain>
        <tissue evidence="4">Seedling</tissue>
    </source>
</reference>
<feature type="domain" description="MATH" evidence="3">
    <location>
        <begin position="698"/>
        <end position="827"/>
    </location>
</feature>
<dbReference type="SUPFAM" id="SSF49599">
    <property type="entry name" value="TRAF domain-like"/>
    <property type="match status" value="2"/>
</dbReference>
<feature type="coiled-coil region" evidence="1">
    <location>
        <begin position="76"/>
        <end position="103"/>
    </location>
</feature>
<dbReference type="Gene3D" id="2.60.210.10">
    <property type="entry name" value="Apoptosis, Tumor Necrosis Factor Receptor Associated Protein 2, Chain A"/>
    <property type="match status" value="2"/>
</dbReference>
<accession>A0ABQ8DK22</accession>
<dbReference type="SMART" id="SM00061">
    <property type="entry name" value="MATH"/>
    <property type="match status" value="2"/>
</dbReference>
<evidence type="ECO:0000256" key="2">
    <source>
        <dbReference type="SAM" id="MobiDB-lite"/>
    </source>
</evidence>
<dbReference type="InterPro" id="IPR006869">
    <property type="entry name" value="DUF547"/>
</dbReference>
<gene>
    <name evidence="4" type="ORF">HID58_015436</name>
</gene>
<keyword evidence="1" id="KW-0175">Coiled coil</keyword>
<dbReference type="Pfam" id="PF14389">
    <property type="entry name" value="Lzipper-MIP1"/>
    <property type="match status" value="1"/>
</dbReference>
<evidence type="ECO:0000259" key="3">
    <source>
        <dbReference type="PROSITE" id="PS50144"/>
    </source>
</evidence>
<dbReference type="InterPro" id="IPR008974">
    <property type="entry name" value="TRAF-like"/>
</dbReference>
<feature type="region of interest" description="Disordered" evidence="2">
    <location>
        <begin position="156"/>
        <end position="194"/>
    </location>
</feature>
<dbReference type="PANTHER" id="PTHR23054">
    <property type="entry name" value="TERNARY COMPLEX FACTOR MIP1, LEUCINE-ZIPPER-RELATED"/>
    <property type="match status" value="1"/>
</dbReference>
<organism evidence="4 5">
    <name type="scientific">Brassica napus</name>
    <name type="common">Rape</name>
    <dbReference type="NCBI Taxonomy" id="3708"/>
    <lineage>
        <taxon>Eukaryota</taxon>
        <taxon>Viridiplantae</taxon>
        <taxon>Streptophyta</taxon>
        <taxon>Embryophyta</taxon>
        <taxon>Tracheophyta</taxon>
        <taxon>Spermatophyta</taxon>
        <taxon>Magnoliopsida</taxon>
        <taxon>eudicotyledons</taxon>
        <taxon>Gunneridae</taxon>
        <taxon>Pentapetalae</taxon>
        <taxon>rosids</taxon>
        <taxon>malvids</taxon>
        <taxon>Brassicales</taxon>
        <taxon>Brassicaceae</taxon>
        <taxon>Brassiceae</taxon>
        <taxon>Brassica</taxon>
    </lineage>
</organism>
<protein>
    <recommendedName>
        <fullName evidence="3">MATH domain-containing protein</fullName>
    </recommendedName>
</protein>
<dbReference type="Proteomes" id="UP000824890">
    <property type="component" value="Unassembled WGS sequence"/>
</dbReference>
<proteinExistence type="predicted"/>
<comment type="caution">
    <text evidence="4">The sequence shown here is derived from an EMBL/GenBank/DDBJ whole genome shotgun (WGS) entry which is preliminary data.</text>
</comment>
<keyword evidence="5" id="KW-1185">Reference proteome</keyword>
<dbReference type="PANTHER" id="PTHR23054:SF66">
    <property type="entry name" value="DUF547 DOMAIN-CONTAINING PROTEIN"/>
    <property type="match status" value="1"/>
</dbReference>
<dbReference type="Pfam" id="PF22486">
    <property type="entry name" value="MATH_2"/>
    <property type="match status" value="2"/>
</dbReference>
<sequence>MVEEEDNLILLEMGFEDKKMQSKRHNRSKSWTVPEKKKLEEDNNNNSIVSSLGASQRFKLDLPRCCDKSVKEVKVQSSLKQEIQELEKRLQNQFDVRGALEKALGYKTPSRDINSNANSTPKPATELIKEIAVLELEVSHLEQYLLSLYRKAFDQQSSSVSPKQQQTPSSPKSTLRGKRLDFSTTTTPEQPRCVSFDNRLKSPCMVNKEPDSPSLSCRQDNLAMEEPRCFSFDSRLKEPGSATKKLNQEGSTECFSFDNRPMQPGSAASKLIQEGSTECFSFENKLMQPGSAARKLTQESSTIDSRCFSFDNRLKDQSLYEEEDIDSCVRRCQSTLNQRSTFNNRISPPEYIHNGSDHIFMTPNKLSEEMIKCASAIYSKLADPPSINHGFSSPGSSPSSTSEFSPQEQYDMWSPSFRKNSAFDDQFEFSGPYSSMIEVSHIHRNQRRGRDLDLMNRNFRLMIKQLESVDPRKLTHQEKLAFWINIHNALVMHTFLANGIPQNNGKRFLLLSKPAYNIGGRMVSIEAIQSYILRIRMPRPGQEYVRATFGVKKDQKLVLPKIIESFSKDSGLSQAALMEMIQECLPETMKKRVKKLNSGRSRKSIVEWMPHSFVVHSIHREKMKYHYRNTISISVAYLFLCLFITYVSSQSLIRQITDDVNTNLKEDVPYVQKHQEISSRHYNVSNSKTVTGMRNRRPSTYSYKIETNVVDKFETRPFTVGGYNWILHVYLNGNTKDGGAGYVSLYVEIDKSGFVDSAHQEVYADLRFYIFNRNERKYFTIQDTDVWRFDAFNTMWGFSKVLPVDTFKDPKNGYLYNGEHCEFGVDVIVPTPFEESETFSISSSSDKYTWTIQKFSTLSKDLYSPVISLGGKKWNILVVPAGSGSGRGKYVSMFLQLSTNQRRGYEYIYVRVKFRVINQSKLSNRESELRNWYGRTYSWGIVDLISFDDLRDSSKGFLVNDALIVEVQLEAISTTKFIDLPRCKSPELSVAKRWYGRIKHLDLSTTPEPRCFSFDNRLKSPLLLIPRKFRTEDEHQEYSLDHSEHLLYFALCSGHRSDRLLEILNDLSLAVVLPKTIESFSKNSSLSQVALMEMIQECLPETMKKITKKLLTQGGSERALLNGHHIVSCFGI</sequence>
<dbReference type="InterPro" id="IPR002083">
    <property type="entry name" value="MATH/TRAF_dom"/>
</dbReference>
<dbReference type="EMBL" id="JAGKQM010000004">
    <property type="protein sequence ID" value="KAH0929709.1"/>
    <property type="molecule type" value="Genomic_DNA"/>
</dbReference>
<evidence type="ECO:0000313" key="4">
    <source>
        <dbReference type="EMBL" id="KAH0929709.1"/>
    </source>
</evidence>
<evidence type="ECO:0000313" key="5">
    <source>
        <dbReference type="Proteomes" id="UP000824890"/>
    </source>
</evidence>
<dbReference type="CDD" id="cd00121">
    <property type="entry name" value="MATH"/>
    <property type="match status" value="2"/>
</dbReference>
<dbReference type="InterPro" id="IPR025757">
    <property type="entry name" value="MIP1_Leuzipper"/>
</dbReference>
<feature type="domain" description="MATH" evidence="3">
    <location>
        <begin position="845"/>
        <end position="969"/>
    </location>
</feature>